<dbReference type="PROSITE" id="PS50850">
    <property type="entry name" value="MFS"/>
    <property type="match status" value="1"/>
</dbReference>
<dbReference type="InterPro" id="IPR020846">
    <property type="entry name" value="MFS_dom"/>
</dbReference>
<dbReference type="Gene3D" id="1.20.1720.10">
    <property type="entry name" value="Multidrug resistance protein D"/>
    <property type="match status" value="1"/>
</dbReference>
<dbReference type="InterPro" id="IPR004638">
    <property type="entry name" value="EmrB-like"/>
</dbReference>
<keyword evidence="5 8" id="KW-0812">Transmembrane</keyword>
<dbReference type="PANTHER" id="PTHR42718">
    <property type="entry name" value="MAJOR FACILITATOR SUPERFAMILY MULTIDRUG TRANSPORTER MFSC"/>
    <property type="match status" value="1"/>
</dbReference>
<dbReference type="InterPro" id="IPR036259">
    <property type="entry name" value="MFS_trans_sf"/>
</dbReference>
<dbReference type="Pfam" id="PF07690">
    <property type="entry name" value="MFS_1"/>
    <property type="match status" value="1"/>
</dbReference>
<keyword evidence="11" id="KW-1185">Reference proteome</keyword>
<evidence type="ECO:0000256" key="8">
    <source>
        <dbReference type="SAM" id="Phobius"/>
    </source>
</evidence>
<comment type="similarity">
    <text evidence="2">Belongs to the major facilitator superfamily. EmrB family.</text>
</comment>
<evidence type="ECO:0000256" key="6">
    <source>
        <dbReference type="ARBA" id="ARBA00022989"/>
    </source>
</evidence>
<dbReference type="PANTHER" id="PTHR42718:SF9">
    <property type="entry name" value="MAJOR FACILITATOR SUPERFAMILY MULTIDRUG TRANSPORTER MFSC"/>
    <property type="match status" value="1"/>
</dbReference>
<evidence type="ECO:0000256" key="4">
    <source>
        <dbReference type="ARBA" id="ARBA00022475"/>
    </source>
</evidence>
<keyword evidence="7 8" id="KW-0472">Membrane</keyword>
<evidence type="ECO:0000259" key="9">
    <source>
        <dbReference type="PROSITE" id="PS50850"/>
    </source>
</evidence>
<evidence type="ECO:0000256" key="7">
    <source>
        <dbReference type="ARBA" id="ARBA00023136"/>
    </source>
</evidence>
<evidence type="ECO:0000256" key="3">
    <source>
        <dbReference type="ARBA" id="ARBA00022448"/>
    </source>
</evidence>
<dbReference type="RefSeq" id="WP_066126564.1">
    <property type="nucleotide sequence ID" value="NZ_FKIF01000004.1"/>
</dbReference>
<gene>
    <name evidence="10" type="primary">stp_2</name>
    <name evidence="10" type="ORF">SAMEA3906486_02067</name>
</gene>
<evidence type="ECO:0000313" key="11">
    <source>
        <dbReference type="Proteomes" id="UP000076848"/>
    </source>
</evidence>
<dbReference type="OrthoDB" id="9807274at2"/>
<evidence type="ECO:0000256" key="5">
    <source>
        <dbReference type="ARBA" id="ARBA00022692"/>
    </source>
</evidence>
<accession>A0A157SE73</accession>
<keyword evidence="6 8" id="KW-1133">Transmembrane helix</keyword>
<dbReference type="Gene3D" id="1.20.1250.20">
    <property type="entry name" value="MFS general substrate transporter like domains"/>
    <property type="match status" value="1"/>
</dbReference>
<keyword evidence="4" id="KW-1003">Cell membrane</keyword>
<evidence type="ECO:0000256" key="1">
    <source>
        <dbReference type="ARBA" id="ARBA00004651"/>
    </source>
</evidence>
<feature type="transmembrane region" description="Helical" evidence="8">
    <location>
        <begin position="118"/>
        <end position="139"/>
    </location>
</feature>
<feature type="transmembrane region" description="Helical" evidence="8">
    <location>
        <begin position="69"/>
        <end position="86"/>
    </location>
</feature>
<comment type="subcellular location">
    <subcellularLocation>
        <location evidence="1">Cell membrane</location>
        <topology evidence="1">Multi-pass membrane protein</topology>
    </subcellularLocation>
</comment>
<feature type="transmembrane region" description="Helical" evidence="8">
    <location>
        <begin position="280"/>
        <end position="303"/>
    </location>
</feature>
<feature type="transmembrane region" description="Helical" evidence="8">
    <location>
        <begin position="415"/>
        <end position="436"/>
    </location>
</feature>
<dbReference type="GO" id="GO:0005886">
    <property type="term" value="C:plasma membrane"/>
    <property type="evidence" value="ECO:0007669"/>
    <property type="project" value="UniProtKB-SubCell"/>
</dbReference>
<evidence type="ECO:0000313" key="10">
    <source>
        <dbReference type="EMBL" id="SAI68561.1"/>
    </source>
</evidence>
<dbReference type="GO" id="GO:0022857">
    <property type="term" value="F:transmembrane transporter activity"/>
    <property type="evidence" value="ECO:0007669"/>
    <property type="project" value="InterPro"/>
</dbReference>
<feature type="transmembrane region" description="Helical" evidence="8">
    <location>
        <begin position="210"/>
        <end position="230"/>
    </location>
</feature>
<feature type="transmembrane region" description="Helical" evidence="8">
    <location>
        <begin position="309"/>
        <end position="331"/>
    </location>
</feature>
<feature type="transmembrane region" description="Helical" evidence="8">
    <location>
        <begin position="343"/>
        <end position="362"/>
    </location>
</feature>
<dbReference type="EMBL" id="FKIF01000004">
    <property type="protein sequence ID" value="SAI68561.1"/>
    <property type="molecule type" value="Genomic_DNA"/>
</dbReference>
<feature type="transmembrane region" description="Helical" evidence="8">
    <location>
        <begin position="242"/>
        <end position="259"/>
    </location>
</feature>
<feature type="transmembrane region" description="Helical" evidence="8">
    <location>
        <begin position="151"/>
        <end position="175"/>
    </location>
</feature>
<feature type="transmembrane region" description="Helical" evidence="8">
    <location>
        <begin position="181"/>
        <end position="198"/>
    </location>
</feature>
<keyword evidence="3" id="KW-0813">Transport</keyword>
<dbReference type="SUPFAM" id="SSF103473">
    <property type="entry name" value="MFS general substrate transporter"/>
    <property type="match status" value="1"/>
</dbReference>
<dbReference type="InterPro" id="IPR011701">
    <property type="entry name" value="MFS"/>
</dbReference>
<feature type="domain" description="Major facilitator superfamily (MFS) profile" evidence="9">
    <location>
        <begin position="27"/>
        <end position="464"/>
    </location>
</feature>
<feature type="transmembrane region" description="Helical" evidence="8">
    <location>
        <begin position="93"/>
        <end position="112"/>
    </location>
</feature>
<protein>
    <submittedName>
        <fullName evidence="10">Methylenomycin A resistance protein</fullName>
    </submittedName>
</protein>
<dbReference type="Proteomes" id="UP000076848">
    <property type="component" value="Unassembled WGS sequence"/>
</dbReference>
<name>A0A157SE73_9BORD</name>
<reference evidence="10 11" key="1">
    <citation type="submission" date="2016-04" db="EMBL/GenBank/DDBJ databases">
        <authorList>
            <consortium name="Pathogen Informatics"/>
        </authorList>
    </citation>
    <scope>NUCLEOTIDE SEQUENCE [LARGE SCALE GENOMIC DNA]</scope>
    <source>
        <strain evidence="10 11">H050680373</strain>
    </source>
</reference>
<dbReference type="NCBIfam" id="TIGR00711">
    <property type="entry name" value="efflux_EmrB"/>
    <property type="match status" value="1"/>
</dbReference>
<dbReference type="AlphaFoldDB" id="A0A157SE73"/>
<dbReference type="STRING" id="288768.SAMEA3906486_02067"/>
<feature type="transmembrane region" description="Helical" evidence="8">
    <location>
        <begin position="28"/>
        <end position="49"/>
    </location>
</feature>
<proteinExistence type="inferred from homology"/>
<sequence length="471" mass="48071">MSLKPSGGFTHAADALASTERRRAQATLTAALLGFFVITLDAVVVNVALPTLAHDLGASVDGLQWVVDGYTLMFGALLLSAGALADRIGARRAFGIGLAVFVVASMACGWAPTLAVLVAARLAQGVGAAAMMPASMALIRQAYPDPVRRGHAVALWAMGGSVAATSGPVIGGWLVSLDWRWIFFINLPVGLLTLIFLARTPASPRRPAPFDAAGQMTAVLAMGALIYGAIEAGAQGLGATPVWLAFALALLALGAFVWSQRRGAHPMVPSGLLAPRNARISMAVGFTFMVGYFGLPFVMSLYLQQQRGLSAPATGIAFLPMMLIGLVLTPFSARLVRRFGARTMIVSGLMSMAVGLAAVAALPASAPVAWIAALMVLVGLAGPFVAPPVTAVLLSSVPAALAGTASGVFNTSRQVGGALAVAVFGALLTQASSFMAGMRTSLFVAAGIALITAAVGTRLQSSGSSETPEST</sequence>
<evidence type="ECO:0000256" key="2">
    <source>
        <dbReference type="ARBA" id="ARBA00008537"/>
    </source>
</evidence>
<organism evidence="10 11">
    <name type="scientific">Bordetella ansorpii</name>
    <dbReference type="NCBI Taxonomy" id="288768"/>
    <lineage>
        <taxon>Bacteria</taxon>
        <taxon>Pseudomonadati</taxon>
        <taxon>Pseudomonadota</taxon>
        <taxon>Betaproteobacteria</taxon>
        <taxon>Burkholderiales</taxon>
        <taxon>Alcaligenaceae</taxon>
        <taxon>Bordetella</taxon>
    </lineage>
</organism>